<feature type="region of interest" description="Disordered" evidence="1">
    <location>
        <begin position="468"/>
        <end position="496"/>
    </location>
</feature>
<feature type="compositionally biased region" description="Basic and acidic residues" evidence="1">
    <location>
        <begin position="468"/>
        <end position="479"/>
    </location>
</feature>
<accession>A0A4E0RIF6</accession>
<feature type="compositionally biased region" description="Polar residues" evidence="1">
    <location>
        <begin position="373"/>
        <end position="384"/>
    </location>
</feature>
<feature type="compositionally biased region" description="Low complexity" evidence="1">
    <location>
        <begin position="325"/>
        <end position="345"/>
    </location>
</feature>
<evidence type="ECO:0000256" key="1">
    <source>
        <dbReference type="SAM" id="MobiDB-lite"/>
    </source>
</evidence>
<keyword evidence="4" id="KW-1185">Reference proteome</keyword>
<evidence type="ECO:0000313" key="3">
    <source>
        <dbReference type="EMBL" id="THD26331.1"/>
    </source>
</evidence>
<dbReference type="AlphaFoldDB" id="A0A4E0RIF6"/>
<sequence>MFVYDKDLRQPMMDMRPVLDHTQTPAQSNVQFTDFSPNGSTILTNSSVTNRYDPVNNSIKLNPDKLTQSQPLFPLLPPFVYPVNSWLQQLSPTAPLQETLSRIYQSFFGLFERQLSQRLEQFSTRLDNFQREQTFTKTQVSRLERIVQTRLVTPVLTEDGEKSISEMNGVTDETNSNHLSTGWYDVPSTNMWTNASTSSPINCESARLLIRPETSTIHTNSVSSEIPSAASLPDLTRLHLERNLFYSPPITNTTAATTMAQTGLRELNSLTRLGSPSMSATLNHVTNTLFHSSIQSHLFWNQWTSDWIRANSGLTGRCSTTTTDNNNNNKNNNNNSVISSCSNNNDTEDRDNNGTANSFTALLEKIRASGATITDSTPTCTNSPGDWPNSAKAPGANNATTYRSCKLTRLRGRRLRGQGRNVWSHLYEGARTAAFKRTGPYNRPGYHASQLSSSVGFFKDFSLSRSKTPELHSVRTREETELDATEPNEPHNEYQDGKPPIYAHLYDQNCFVNRNVISTSHPSPTKSANLVGNPIVILNPKEPREIFIGGIHSVPLPLWAYKKCLTMVRGEPHELGPRLCLRLLQSLFSLNYLVTHNYNGSGGKAPIDPTVMGAVLRQAQIQFGSGYFFTEPMALGKLRDYLNNAFRVMAFRQRKGERVRSPFWNDQGEPVHGLEAPVEFADTSDVIVLTPTTDLVGAIGDGTDVMRINERPDKPLALDTIKSHERGNV</sequence>
<evidence type="ECO:0000313" key="4">
    <source>
        <dbReference type="Proteomes" id="UP000230066"/>
    </source>
</evidence>
<dbReference type="EMBL" id="JXXN02000779">
    <property type="protein sequence ID" value="THD26331.1"/>
    <property type="molecule type" value="Genomic_DNA"/>
</dbReference>
<dbReference type="Pfam" id="PF18992">
    <property type="entry name" value="DUF5725"/>
    <property type="match status" value="1"/>
</dbReference>
<feature type="domain" description="DUF5725" evidence="2">
    <location>
        <begin position="534"/>
        <end position="688"/>
    </location>
</feature>
<reference evidence="3" key="1">
    <citation type="submission" date="2019-03" db="EMBL/GenBank/DDBJ databases">
        <title>Improved annotation for the trematode Fasciola hepatica.</title>
        <authorList>
            <person name="Choi Y.-J."/>
            <person name="Martin J."/>
            <person name="Mitreva M."/>
        </authorList>
    </citation>
    <scope>NUCLEOTIDE SEQUENCE [LARGE SCALE GENOMIC DNA]</scope>
</reference>
<proteinExistence type="predicted"/>
<dbReference type="InterPro" id="IPR043783">
    <property type="entry name" value="DUF5725"/>
</dbReference>
<name>A0A4E0RIF6_FASHE</name>
<protein>
    <recommendedName>
        <fullName evidence="2">DUF5725 domain-containing protein</fullName>
    </recommendedName>
</protein>
<evidence type="ECO:0000259" key="2">
    <source>
        <dbReference type="Pfam" id="PF18992"/>
    </source>
</evidence>
<feature type="region of interest" description="Disordered" evidence="1">
    <location>
        <begin position="321"/>
        <end position="355"/>
    </location>
</feature>
<gene>
    <name evidence="3" type="ORF">D915_002774</name>
</gene>
<dbReference type="Proteomes" id="UP000230066">
    <property type="component" value="Unassembled WGS sequence"/>
</dbReference>
<feature type="region of interest" description="Disordered" evidence="1">
    <location>
        <begin position="373"/>
        <end position="398"/>
    </location>
</feature>
<organism evidence="3 4">
    <name type="scientific">Fasciola hepatica</name>
    <name type="common">Liver fluke</name>
    <dbReference type="NCBI Taxonomy" id="6192"/>
    <lineage>
        <taxon>Eukaryota</taxon>
        <taxon>Metazoa</taxon>
        <taxon>Spiralia</taxon>
        <taxon>Lophotrochozoa</taxon>
        <taxon>Platyhelminthes</taxon>
        <taxon>Trematoda</taxon>
        <taxon>Digenea</taxon>
        <taxon>Plagiorchiida</taxon>
        <taxon>Echinostomata</taxon>
        <taxon>Echinostomatoidea</taxon>
        <taxon>Fasciolidae</taxon>
        <taxon>Fasciola</taxon>
    </lineage>
</organism>
<comment type="caution">
    <text evidence="3">The sequence shown here is derived from an EMBL/GenBank/DDBJ whole genome shotgun (WGS) entry which is preliminary data.</text>
</comment>